<dbReference type="Pfam" id="PF00582">
    <property type="entry name" value="Usp"/>
    <property type="match status" value="2"/>
</dbReference>
<dbReference type="Gene3D" id="3.40.50.620">
    <property type="entry name" value="HUPs"/>
    <property type="match status" value="2"/>
</dbReference>
<dbReference type="PANTHER" id="PTHR46268:SF6">
    <property type="entry name" value="UNIVERSAL STRESS PROTEIN UP12"/>
    <property type="match status" value="1"/>
</dbReference>
<proteinExistence type="inferred from homology"/>
<keyword evidence="4" id="KW-1185">Reference proteome</keyword>
<dbReference type="PRINTS" id="PR01438">
    <property type="entry name" value="UNVRSLSTRESS"/>
</dbReference>
<evidence type="ECO:0000256" key="1">
    <source>
        <dbReference type="ARBA" id="ARBA00008791"/>
    </source>
</evidence>
<dbReference type="RefSeq" id="WP_051818492.1">
    <property type="nucleotide sequence ID" value="NZ_JBEXDP010000059.1"/>
</dbReference>
<dbReference type="SUPFAM" id="SSF52402">
    <property type="entry name" value="Adenine nucleotide alpha hydrolases-like"/>
    <property type="match status" value="2"/>
</dbReference>
<evidence type="ECO:0000313" key="3">
    <source>
        <dbReference type="EMBL" id="MEU5711872.1"/>
    </source>
</evidence>
<dbReference type="InterPro" id="IPR014729">
    <property type="entry name" value="Rossmann-like_a/b/a_fold"/>
</dbReference>
<feature type="domain" description="UspA" evidence="2">
    <location>
        <begin position="17"/>
        <end position="151"/>
    </location>
</feature>
<accession>A0ABV3AIU1</accession>
<reference evidence="3 4" key="1">
    <citation type="submission" date="2024-06" db="EMBL/GenBank/DDBJ databases">
        <title>The Natural Products Discovery Center: Release of the First 8490 Sequenced Strains for Exploring Actinobacteria Biosynthetic Diversity.</title>
        <authorList>
            <person name="Kalkreuter E."/>
            <person name="Kautsar S.A."/>
            <person name="Yang D."/>
            <person name="Bader C.D."/>
            <person name="Teijaro C.N."/>
            <person name="Fluegel L."/>
            <person name="Davis C.M."/>
            <person name="Simpson J.R."/>
            <person name="Lauterbach L."/>
            <person name="Steele A.D."/>
            <person name="Gui C."/>
            <person name="Meng S."/>
            <person name="Li G."/>
            <person name="Viehrig K."/>
            <person name="Ye F."/>
            <person name="Su P."/>
            <person name="Kiefer A.F."/>
            <person name="Nichols A."/>
            <person name="Cepeda A.J."/>
            <person name="Yan W."/>
            <person name="Fan B."/>
            <person name="Jiang Y."/>
            <person name="Adhikari A."/>
            <person name="Zheng C.-J."/>
            <person name="Schuster L."/>
            <person name="Cowan T.M."/>
            <person name="Smanski M.J."/>
            <person name="Chevrette M.G."/>
            <person name="De Carvalho L.P.S."/>
            <person name="Shen B."/>
        </authorList>
    </citation>
    <scope>NUCLEOTIDE SEQUENCE [LARGE SCALE GENOMIC DNA]</scope>
    <source>
        <strain evidence="3 4">NPDC020594</strain>
    </source>
</reference>
<organism evidence="3 4">
    <name type="scientific">Streptomyces flaveolus</name>
    <dbReference type="NCBI Taxonomy" id="67297"/>
    <lineage>
        <taxon>Bacteria</taxon>
        <taxon>Bacillati</taxon>
        <taxon>Actinomycetota</taxon>
        <taxon>Actinomycetes</taxon>
        <taxon>Kitasatosporales</taxon>
        <taxon>Streptomycetaceae</taxon>
        <taxon>Streptomyces</taxon>
    </lineage>
</organism>
<protein>
    <submittedName>
        <fullName evidence="3">Universal stress protein</fullName>
    </submittedName>
</protein>
<dbReference type="Proteomes" id="UP001551011">
    <property type="component" value="Unassembled WGS sequence"/>
</dbReference>
<feature type="domain" description="UspA" evidence="2">
    <location>
        <begin position="164"/>
        <end position="299"/>
    </location>
</feature>
<dbReference type="EMBL" id="JBFAEG010000030">
    <property type="protein sequence ID" value="MEU5711872.1"/>
    <property type="molecule type" value="Genomic_DNA"/>
</dbReference>
<name>A0ABV3AIU1_9ACTN</name>
<sequence length="302" mass="32091">MSASAAQLHGEHLDLPLVVGVDGSEPSMRAVDWAADEAVLRGASLRLVYASLWARYEGAATAQEFGEPSEEVMADDIIGAAERRARRRQPGVKATTDVLPEEPEHGLIRESRSALAVVLGCRGRSGVIESLLGSVSVAVAGHAHCPVIVLRGSHDNQAHSGARGRIVLGVGSKPAGSAAVRFAIEEAVLRGVPLEAVRAWRRPLHEPRAHPLIVGQPAHVHEQQAVEAVEDALRDIPSGLRVRRRTVEGHARDALLAVSREADLLVVGARRRRGHHGLQLGRVAHGVLHHAACPVAVVPEPA</sequence>
<dbReference type="InterPro" id="IPR006016">
    <property type="entry name" value="UspA"/>
</dbReference>
<evidence type="ECO:0000313" key="4">
    <source>
        <dbReference type="Proteomes" id="UP001551011"/>
    </source>
</evidence>
<gene>
    <name evidence="3" type="ORF">AB0H04_34310</name>
</gene>
<dbReference type="InterPro" id="IPR006015">
    <property type="entry name" value="Universal_stress_UspA"/>
</dbReference>
<comment type="similarity">
    <text evidence="1">Belongs to the universal stress protein A family.</text>
</comment>
<dbReference type="PANTHER" id="PTHR46268">
    <property type="entry name" value="STRESS RESPONSE PROTEIN NHAX"/>
    <property type="match status" value="1"/>
</dbReference>
<evidence type="ECO:0000259" key="2">
    <source>
        <dbReference type="Pfam" id="PF00582"/>
    </source>
</evidence>
<comment type="caution">
    <text evidence="3">The sequence shown here is derived from an EMBL/GenBank/DDBJ whole genome shotgun (WGS) entry which is preliminary data.</text>
</comment>